<proteinExistence type="inferred from homology"/>
<evidence type="ECO:0000259" key="7">
    <source>
        <dbReference type="Pfam" id="PF13505"/>
    </source>
</evidence>
<keyword evidence="4" id="KW-0998">Cell outer membrane</keyword>
<evidence type="ECO:0000256" key="4">
    <source>
        <dbReference type="ARBA" id="ARBA00023237"/>
    </source>
</evidence>
<dbReference type="GO" id="GO:0009279">
    <property type="term" value="C:cell outer membrane"/>
    <property type="evidence" value="ECO:0007669"/>
    <property type="project" value="UniProtKB-SubCell"/>
</dbReference>
<accession>B2IBP5</accession>
<comment type="subcellular location">
    <subcellularLocation>
        <location evidence="1">Cell outer membrane</location>
    </subcellularLocation>
</comment>
<comment type="similarity">
    <text evidence="5">Belongs to the Omp25/RopB family.</text>
</comment>
<feature type="signal peptide" evidence="6">
    <location>
        <begin position="1"/>
        <end position="21"/>
    </location>
</feature>
<keyword evidence="9" id="KW-1185">Reference proteome</keyword>
<evidence type="ECO:0000313" key="8">
    <source>
        <dbReference type="EMBL" id="ACB93767.1"/>
    </source>
</evidence>
<organism evidence="8 9">
    <name type="scientific">Beijerinckia indica subsp. indica (strain ATCC 9039 / DSM 1715 / NCIMB 8712)</name>
    <dbReference type="NCBI Taxonomy" id="395963"/>
    <lineage>
        <taxon>Bacteria</taxon>
        <taxon>Pseudomonadati</taxon>
        <taxon>Pseudomonadota</taxon>
        <taxon>Alphaproteobacteria</taxon>
        <taxon>Hyphomicrobiales</taxon>
        <taxon>Beijerinckiaceae</taxon>
        <taxon>Beijerinckia</taxon>
    </lineage>
</organism>
<gene>
    <name evidence="8" type="ordered locus">Bind_0108</name>
</gene>
<dbReference type="PANTHER" id="PTHR34001">
    <property type="entry name" value="BLL7405 PROTEIN"/>
    <property type="match status" value="1"/>
</dbReference>
<keyword evidence="2 6" id="KW-0732">Signal</keyword>
<name>B2IBP5_BEII9</name>
<dbReference type="SUPFAM" id="SSF56925">
    <property type="entry name" value="OMPA-like"/>
    <property type="match status" value="1"/>
</dbReference>
<sequence>MLRTIIHSSIVIMASSVAALAADLPNRAAPPTVPYLPPSPAFSWTGVYLGGQIGYQFGRDSITAPGLFSVGHSPNGVVGGAHIGFNYQVSQFIVGFEGDVNGSSYSGSVFNPVFRTQLTSRIPVDGSLRGRIGAAWDRVLVYATGGAAFASIKHGYIGSSLVPGSATLTNDRVGWTVGGGVEYAMTDNWSVRVDYRYTDYGNISDFPGTITVPRIHHETNNRVQAGFSYKFDTSPPTVPIVAKY</sequence>
<feature type="domain" description="Outer membrane protein beta-barrel" evidence="7">
    <location>
        <begin position="36"/>
        <end position="231"/>
    </location>
</feature>
<keyword evidence="3" id="KW-0472">Membrane</keyword>
<protein>
    <submittedName>
        <fullName evidence="8">Porin</fullName>
    </submittedName>
</protein>
<dbReference type="STRING" id="395963.Bind_0108"/>
<dbReference type="HOGENOM" id="CLU_037100_0_1_5"/>
<dbReference type="AlphaFoldDB" id="B2IBP5"/>
<evidence type="ECO:0000256" key="6">
    <source>
        <dbReference type="SAM" id="SignalP"/>
    </source>
</evidence>
<dbReference type="RefSeq" id="WP_012383125.1">
    <property type="nucleotide sequence ID" value="NC_010581.1"/>
</dbReference>
<dbReference type="KEGG" id="bid:Bind_0108"/>
<dbReference type="OrthoDB" id="8455142at2"/>
<feature type="chain" id="PRO_5002778668" evidence="6">
    <location>
        <begin position="22"/>
        <end position="244"/>
    </location>
</feature>
<evidence type="ECO:0000256" key="1">
    <source>
        <dbReference type="ARBA" id="ARBA00004442"/>
    </source>
</evidence>
<dbReference type="Pfam" id="PF13505">
    <property type="entry name" value="OMP_b-brl"/>
    <property type="match status" value="1"/>
</dbReference>
<evidence type="ECO:0000256" key="3">
    <source>
        <dbReference type="ARBA" id="ARBA00023136"/>
    </source>
</evidence>
<dbReference type="Proteomes" id="UP000001695">
    <property type="component" value="Chromosome"/>
</dbReference>
<evidence type="ECO:0000256" key="5">
    <source>
        <dbReference type="ARBA" id="ARBA00038306"/>
    </source>
</evidence>
<reference evidence="9" key="1">
    <citation type="submission" date="2008-03" db="EMBL/GenBank/DDBJ databases">
        <title>Complete sequence of chromosome of Beijerinckia indica subsp. indica ATCC 9039.</title>
        <authorList>
            <consortium name="US DOE Joint Genome Institute"/>
            <person name="Copeland A."/>
            <person name="Lucas S."/>
            <person name="Lapidus A."/>
            <person name="Glavina del Rio T."/>
            <person name="Dalin E."/>
            <person name="Tice H."/>
            <person name="Bruce D."/>
            <person name="Goodwin L."/>
            <person name="Pitluck S."/>
            <person name="LaButti K."/>
            <person name="Schmutz J."/>
            <person name="Larimer F."/>
            <person name="Land M."/>
            <person name="Hauser L."/>
            <person name="Kyrpides N."/>
            <person name="Mikhailova N."/>
            <person name="Dunfield P.F."/>
            <person name="Dedysh S.N."/>
            <person name="Liesack W."/>
            <person name="Saw J.H."/>
            <person name="Alam M."/>
            <person name="Chen Y."/>
            <person name="Murrell J.C."/>
            <person name="Richardson P."/>
        </authorList>
    </citation>
    <scope>NUCLEOTIDE SEQUENCE [LARGE SCALE GENOMIC DNA]</scope>
    <source>
        <strain evidence="9">ATCC 9039 / DSM 1715 / NCIMB 8712</strain>
    </source>
</reference>
<reference evidence="8 9" key="2">
    <citation type="journal article" date="2010" name="J. Bacteriol.">
        <title>Complete genome sequence of Beijerinckia indica subsp. indica.</title>
        <authorList>
            <person name="Tamas I."/>
            <person name="Dedysh S.N."/>
            <person name="Liesack W."/>
            <person name="Stott M.B."/>
            <person name="Alam M."/>
            <person name="Murrell J.C."/>
            <person name="Dunfield P.F."/>
        </authorList>
    </citation>
    <scope>NUCLEOTIDE SEQUENCE [LARGE SCALE GENOMIC DNA]</scope>
    <source>
        <strain evidence="9">ATCC 9039 / DSM 1715 / NCIMB 8712</strain>
    </source>
</reference>
<dbReference type="InterPro" id="IPR011250">
    <property type="entry name" value="OMP/PagP_B-barrel"/>
</dbReference>
<dbReference type="eggNOG" id="COG3637">
    <property type="taxonomic scope" value="Bacteria"/>
</dbReference>
<evidence type="ECO:0000256" key="2">
    <source>
        <dbReference type="ARBA" id="ARBA00022729"/>
    </source>
</evidence>
<dbReference type="InterPro" id="IPR006315">
    <property type="entry name" value="OM_autotransptr_brl_dom"/>
</dbReference>
<evidence type="ECO:0000313" key="9">
    <source>
        <dbReference type="Proteomes" id="UP000001695"/>
    </source>
</evidence>
<dbReference type="EMBL" id="CP001016">
    <property type="protein sequence ID" value="ACB93767.1"/>
    <property type="molecule type" value="Genomic_DNA"/>
</dbReference>
<dbReference type="Gene3D" id="2.40.160.20">
    <property type="match status" value="1"/>
</dbReference>
<dbReference type="InterPro" id="IPR027385">
    <property type="entry name" value="Beta-barrel_OMP"/>
</dbReference>
<dbReference type="InterPro" id="IPR051692">
    <property type="entry name" value="OMP-like"/>
</dbReference>
<dbReference type="NCBIfam" id="TIGR01414">
    <property type="entry name" value="autotrans_barl"/>
    <property type="match status" value="1"/>
</dbReference>
<dbReference type="PANTHER" id="PTHR34001:SF3">
    <property type="entry name" value="BLL7405 PROTEIN"/>
    <property type="match status" value="1"/>
</dbReference>